<dbReference type="SUPFAM" id="SSF143414">
    <property type="entry name" value="CcmK-like"/>
    <property type="match status" value="1"/>
</dbReference>
<name>A0A1J0AFX2_9CYAN</name>
<keyword evidence="4 6" id="KW-1282">Carboxysome</keyword>
<keyword evidence="2 6" id="KW-0120">Carbon dioxide fixation</keyword>
<comment type="subcellular location">
    <subcellularLocation>
        <location evidence="3 6">Carboxysome</location>
    </subcellularLocation>
</comment>
<dbReference type="AlphaFoldDB" id="A0A1J0AFX2"/>
<dbReference type="OrthoDB" id="531065at2"/>
<dbReference type="Proteomes" id="UP000180235">
    <property type="component" value="Chromosome"/>
</dbReference>
<dbReference type="Gene3D" id="3.30.70.1710">
    <property type="match status" value="1"/>
</dbReference>
<feature type="domain" description="BMC" evidence="7">
    <location>
        <begin position="4"/>
        <end position="97"/>
    </location>
</feature>
<dbReference type="KEGG" id="glt:GlitD10_2496"/>
<dbReference type="HAMAP" id="MF_00854">
    <property type="entry name" value="CcmK"/>
    <property type="match status" value="1"/>
</dbReference>
<dbReference type="Pfam" id="PF00936">
    <property type="entry name" value="BMC"/>
    <property type="match status" value="1"/>
</dbReference>
<dbReference type="InterPro" id="IPR000249">
    <property type="entry name" value="BMC_dom"/>
</dbReference>
<evidence type="ECO:0000256" key="1">
    <source>
        <dbReference type="ARBA" id="ARBA00022531"/>
    </source>
</evidence>
<keyword evidence="5" id="KW-1283">Bacterial microcompartment</keyword>
<dbReference type="PANTHER" id="PTHR33941">
    <property type="entry name" value="PROPANEDIOL UTILIZATION PROTEIN PDUA"/>
    <property type="match status" value="1"/>
</dbReference>
<reference evidence="8 9" key="1">
    <citation type="submission" date="2016-10" db="EMBL/GenBank/DDBJ databases">
        <title>Description of Gloeomargarita lithophora gen. nov., sp. nov., a thylakoid-bearing basal-branching cyanobacterium with intracellular carbonates, and proposal for Gloeomargaritales ord. nov.</title>
        <authorList>
            <person name="Moreira D."/>
            <person name="Tavera R."/>
            <person name="Benzerara K."/>
            <person name="Skouri-Panet F."/>
            <person name="Couradeau E."/>
            <person name="Gerard E."/>
            <person name="Loussert C."/>
            <person name="Novelo E."/>
            <person name="Zivanovic Y."/>
            <person name="Lopez-Garcia P."/>
        </authorList>
    </citation>
    <scope>NUCLEOTIDE SEQUENCE [LARGE SCALE GENOMIC DNA]</scope>
    <source>
        <strain evidence="8 9">D10</strain>
    </source>
</reference>
<comment type="similarity">
    <text evidence="6">Belongs to the bacterial microcompartments protein family. CcmK subfamily.</text>
</comment>
<accession>A0A1J0AFX2</accession>
<evidence type="ECO:0000256" key="3">
    <source>
        <dbReference type="ARBA" id="ARBA00023587"/>
    </source>
</evidence>
<comment type="subunit">
    <text evidence="6">Homohexamer. Interacts with CcmN and CcmO in the carboxysome.</text>
</comment>
<dbReference type="GO" id="GO:0015979">
    <property type="term" value="P:photosynthesis"/>
    <property type="evidence" value="ECO:0007669"/>
    <property type="project" value="UniProtKB-KW"/>
</dbReference>
<organism evidence="8 9">
    <name type="scientific">Gloeomargarita lithophora Alchichica-D10</name>
    <dbReference type="NCBI Taxonomy" id="1188229"/>
    <lineage>
        <taxon>Bacteria</taxon>
        <taxon>Bacillati</taxon>
        <taxon>Cyanobacteriota</taxon>
        <taxon>Cyanophyceae</taxon>
        <taxon>Gloeomargaritales</taxon>
        <taxon>Gloeomargaritaceae</taxon>
        <taxon>Gloeomargarita</taxon>
    </lineage>
</organism>
<evidence type="ECO:0000313" key="8">
    <source>
        <dbReference type="EMBL" id="APB34833.1"/>
    </source>
</evidence>
<dbReference type="PANTHER" id="PTHR33941:SF13">
    <property type="entry name" value="CARBOXYSOME SHELL PROTEIN CCMK4"/>
    <property type="match status" value="1"/>
</dbReference>
<dbReference type="InterPro" id="IPR037233">
    <property type="entry name" value="CcmK-like_sf"/>
</dbReference>
<dbReference type="GO" id="GO:0015977">
    <property type="term" value="P:carbon fixation"/>
    <property type="evidence" value="ECO:0007669"/>
    <property type="project" value="UniProtKB-UniRule"/>
</dbReference>
<dbReference type="SMART" id="SM00877">
    <property type="entry name" value="BMC"/>
    <property type="match status" value="1"/>
</dbReference>
<comment type="function">
    <text evidence="6">One of the shell proteins of the carboxysome, a polyhedral inclusion where RuBisCO (ribulose bisphosphate carboxylase, rbcL-rbcS) is sequestered. Assembles into hexamers which make sheets that form the facets of the polyhedral carboxysome. The hexamer central pore probably regulates metabolite flux.</text>
</comment>
<dbReference type="RefSeq" id="WP_071455217.1">
    <property type="nucleotide sequence ID" value="NZ_CP017675.1"/>
</dbReference>
<dbReference type="STRING" id="1188229.GlitD10_2496"/>
<evidence type="ECO:0000256" key="4">
    <source>
        <dbReference type="ARBA" id="ARBA00023669"/>
    </source>
</evidence>
<keyword evidence="1 6" id="KW-0602">Photosynthesis</keyword>
<comment type="domain">
    <text evidence="6">The tight homohexamer forms a small pore which is positively charged.</text>
</comment>
<evidence type="ECO:0000313" key="9">
    <source>
        <dbReference type="Proteomes" id="UP000180235"/>
    </source>
</evidence>
<dbReference type="GO" id="GO:0031470">
    <property type="term" value="C:carboxysome"/>
    <property type="evidence" value="ECO:0007669"/>
    <property type="project" value="UniProtKB-SubCell"/>
</dbReference>
<dbReference type="PROSITE" id="PS51930">
    <property type="entry name" value="BMC_2"/>
    <property type="match status" value="1"/>
</dbReference>
<dbReference type="EMBL" id="CP017675">
    <property type="protein sequence ID" value="APB34833.1"/>
    <property type="molecule type" value="Genomic_DNA"/>
</dbReference>
<dbReference type="GO" id="GO:0043886">
    <property type="term" value="F:structural constituent of carboxysome shell"/>
    <property type="evidence" value="ECO:0007669"/>
    <property type="project" value="UniProtKB-UniRule"/>
</dbReference>
<evidence type="ECO:0000256" key="5">
    <source>
        <dbReference type="ARBA" id="ARBA00024446"/>
    </source>
</evidence>
<dbReference type="CDD" id="cd07057">
    <property type="entry name" value="BMC_CcmK"/>
    <property type="match status" value="1"/>
</dbReference>
<protein>
    <recommendedName>
        <fullName evidence="6">Carboxysome shell protein CcmK</fullName>
    </recommendedName>
    <alternativeName>
        <fullName evidence="6">Carbon dioxide-concentrating mechanism protein CcmK</fullName>
    </alternativeName>
</protein>
<gene>
    <name evidence="6" type="primary">ccmK</name>
    <name evidence="8" type="ORF">GlitD10_2496</name>
</gene>
<keyword evidence="9" id="KW-1185">Reference proteome</keyword>
<evidence type="ECO:0000259" key="7">
    <source>
        <dbReference type="PROSITE" id="PS51930"/>
    </source>
</evidence>
<dbReference type="InterPro" id="IPR044872">
    <property type="entry name" value="CcmK/CsoS1_BMC"/>
</dbReference>
<dbReference type="InterPro" id="IPR050575">
    <property type="entry name" value="BMC_shell"/>
</dbReference>
<dbReference type="InterPro" id="IPR046380">
    <property type="entry name" value="CcmK"/>
</dbReference>
<proteinExistence type="inferred from homology"/>
<sequence>MSVALGMVEVLGTPPTLAVADVMVKAGRVTLVYCERVSGAYMTVIVRGDVSEVKMAVAAGVEAAKKVLPYNQPKEKTLLLSYHIIPRPHPNLERVLPIAYRSAVERFRV</sequence>
<evidence type="ECO:0000256" key="2">
    <source>
        <dbReference type="ARBA" id="ARBA00023300"/>
    </source>
</evidence>
<evidence type="ECO:0000256" key="6">
    <source>
        <dbReference type="HAMAP-Rule" id="MF_00854"/>
    </source>
</evidence>